<organism evidence="2">
    <name type="scientific">Eutreptiella gymnastica</name>
    <dbReference type="NCBI Taxonomy" id="73025"/>
    <lineage>
        <taxon>Eukaryota</taxon>
        <taxon>Discoba</taxon>
        <taxon>Euglenozoa</taxon>
        <taxon>Euglenida</taxon>
        <taxon>Spirocuta</taxon>
        <taxon>Euglenophyceae</taxon>
        <taxon>Eutreptiales</taxon>
        <taxon>Eutreptiaceae</taxon>
        <taxon>Eutreptiella</taxon>
    </lineage>
</organism>
<evidence type="ECO:0000256" key="1">
    <source>
        <dbReference type="SAM" id="MobiDB-lite"/>
    </source>
</evidence>
<feature type="region of interest" description="Disordered" evidence="1">
    <location>
        <begin position="424"/>
        <end position="473"/>
    </location>
</feature>
<sequence>MCQSPEEVPIELQALRSLLQTPRVPQPSVVNDAALGCDPSGSHCSPLCPMTRPPSTATASRDPWVVATPLAMPAQASPPQVTVACAPGPSASLPPASFAMCPAQSIARCPLDAPNTSPSPTRPFEGAATDCQHVSLPPRSKRVHNKHADRNRLDFVATVPPSVPLPPEKITLETLPPDSDLKTVRQALHNEYQRQKAQGLVDKTNPKVVPIIQKPIPGRIVTMLDVRGRGPCPPVAVHDVQREAVLSTPLQPSSAESAAIDVVTFAPEDVRHAHEHASVLRKPYAVLEAVRELQVEDRDNYVEFLCAGSGPRYADVGRFSIERQRGVCYMVQLWALPTAGSGCRMPQLVHFLSFTPSLLYYEVERQIVFFGGVLGNPMVFELRFQRRDEATKFLAFWVTRLRLCTWDATTYAAIPLLTAPNADADRDPRIPVADDELNLPPASSKSQRTPKAPWQGPSGKPEIPTGTPSQAARGDKADLVALRGTWTGQHDGLQIVYRFQAEGRVEISRGSQSPESLGYHLDPYNNALDLQVAGTVVQRCLYRLQDDCLRLEWNAMLPTARPTGFGPKCMMLQKVQPASSITSHIHQASPQSSTLTSSAFGPEAAAGTWLQVSQASSQQKAKATRSQAPSGPERGPSAPGRGTRHGTSLPSGGRASSARGPVSAPKKAIPKALGNKMSLSERWAAQFGSQGKS</sequence>
<accession>A0A7S4GHB8</accession>
<protein>
    <submittedName>
        <fullName evidence="2">Uncharacterized protein</fullName>
    </submittedName>
</protein>
<evidence type="ECO:0000313" key="2">
    <source>
        <dbReference type="EMBL" id="CAE0837145.1"/>
    </source>
</evidence>
<proteinExistence type="predicted"/>
<feature type="compositionally biased region" description="Low complexity" evidence="1">
    <location>
        <begin position="613"/>
        <end position="628"/>
    </location>
</feature>
<name>A0A7S4GHB8_9EUGL</name>
<dbReference type="EMBL" id="HBJA01140724">
    <property type="protein sequence ID" value="CAE0837145.1"/>
    <property type="molecule type" value="Transcribed_RNA"/>
</dbReference>
<dbReference type="AlphaFoldDB" id="A0A7S4GHB8"/>
<reference evidence="2" key="1">
    <citation type="submission" date="2021-01" db="EMBL/GenBank/DDBJ databases">
        <authorList>
            <person name="Corre E."/>
            <person name="Pelletier E."/>
            <person name="Niang G."/>
            <person name="Scheremetjew M."/>
            <person name="Finn R."/>
            <person name="Kale V."/>
            <person name="Holt S."/>
            <person name="Cochrane G."/>
            <person name="Meng A."/>
            <person name="Brown T."/>
            <person name="Cohen L."/>
        </authorList>
    </citation>
    <scope>NUCLEOTIDE SEQUENCE</scope>
    <source>
        <strain evidence="2">CCMP1594</strain>
    </source>
</reference>
<gene>
    <name evidence="2" type="ORF">EGYM00163_LOCUS48515</name>
</gene>
<feature type="region of interest" description="Disordered" evidence="1">
    <location>
        <begin position="610"/>
        <end position="678"/>
    </location>
</feature>